<evidence type="ECO:0000256" key="1">
    <source>
        <dbReference type="ARBA" id="ARBA00004127"/>
    </source>
</evidence>
<evidence type="ECO:0000259" key="8">
    <source>
        <dbReference type="Pfam" id="PF00361"/>
    </source>
</evidence>
<feature type="transmembrane region" description="Helical" evidence="7">
    <location>
        <begin position="190"/>
        <end position="210"/>
    </location>
</feature>
<dbReference type="NCBIfam" id="TIGR01972">
    <property type="entry name" value="NDH_I_M"/>
    <property type="match status" value="1"/>
</dbReference>
<dbReference type="Proteomes" id="UP001501115">
    <property type="component" value="Unassembled WGS sequence"/>
</dbReference>
<feature type="transmembrane region" description="Helical" evidence="7">
    <location>
        <begin position="449"/>
        <end position="472"/>
    </location>
</feature>
<dbReference type="InterPro" id="IPR003918">
    <property type="entry name" value="NADH_UbQ_OxRdtase"/>
</dbReference>
<protein>
    <submittedName>
        <fullName evidence="9">NADH-quinone oxidoreductase subunit M</fullName>
    </submittedName>
</protein>
<evidence type="ECO:0000256" key="4">
    <source>
        <dbReference type="ARBA" id="ARBA00022989"/>
    </source>
</evidence>
<dbReference type="InterPro" id="IPR010227">
    <property type="entry name" value="NADH_Q_OxRdtase_chainM/4"/>
</dbReference>
<organism evidence="9 10">
    <name type="scientific">Streptomyces venetus</name>
    <dbReference type="NCBI Taxonomy" id="1701086"/>
    <lineage>
        <taxon>Bacteria</taxon>
        <taxon>Bacillati</taxon>
        <taxon>Actinomycetota</taxon>
        <taxon>Actinomycetes</taxon>
        <taxon>Kitasatosporales</taxon>
        <taxon>Streptomycetaceae</taxon>
        <taxon>Streptomyces</taxon>
    </lineage>
</organism>
<evidence type="ECO:0000256" key="7">
    <source>
        <dbReference type="SAM" id="Phobius"/>
    </source>
</evidence>
<comment type="similarity">
    <text evidence="2">Belongs to the complex I subunit 4 family.</text>
</comment>
<feature type="transmembrane region" description="Helical" evidence="7">
    <location>
        <begin position="97"/>
        <end position="115"/>
    </location>
</feature>
<dbReference type="PANTHER" id="PTHR43507">
    <property type="entry name" value="NADH-UBIQUINONE OXIDOREDUCTASE CHAIN 4"/>
    <property type="match status" value="1"/>
</dbReference>
<gene>
    <name evidence="9" type="ORF">GCM10023086_17580</name>
</gene>
<feature type="transmembrane region" description="Helical" evidence="7">
    <location>
        <begin position="359"/>
        <end position="381"/>
    </location>
</feature>
<feature type="transmembrane region" description="Helical" evidence="7">
    <location>
        <begin position="230"/>
        <end position="246"/>
    </location>
</feature>
<dbReference type="PANTHER" id="PTHR43507:SF1">
    <property type="entry name" value="NADH-UBIQUINONE OXIDOREDUCTASE CHAIN 4"/>
    <property type="match status" value="1"/>
</dbReference>
<feature type="transmembrane region" description="Helical" evidence="7">
    <location>
        <begin position="160"/>
        <end position="178"/>
    </location>
</feature>
<dbReference type="RefSeq" id="WP_345660791.1">
    <property type="nucleotide sequence ID" value="NZ_BAABET010000002.1"/>
</dbReference>
<feature type="transmembrane region" description="Helical" evidence="7">
    <location>
        <begin position="333"/>
        <end position="353"/>
    </location>
</feature>
<name>A0ABP8FEA3_9ACTN</name>
<dbReference type="Pfam" id="PF00361">
    <property type="entry name" value="Proton_antipo_M"/>
    <property type="match status" value="1"/>
</dbReference>
<reference evidence="10" key="1">
    <citation type="journal article" date="2019" name="Int. J. Syst. Evol. Microbiol.">
        <title>The Global Catalogue of Microorganisms (GCM) 10K type strain sequencing project: providing services to taxonomists for standard genome sequencing and annotation.</title>
        <authorList>
            <consortium name="The Broad Institute Genomics Platform"/>
            <consortium name="The Broad Institute Genome Sequencing Center for Infectious Disease"/>
            <person name="Wu L."/>
            <person name="Ma J."/>
        </authorList>
    </citation>
    <scope>NUCLEOTIDE SEQUENCE [LARGE SCALE GENOMIC DNA]</scope>
    <source>
        <strain evidence="10">JCM 31290</strain>
    </source>
</reference>
<feature type="transmembrane region" description="Helical" evidence="7">
    <location>
        <begin position="12"/>
        <end position="31"/>
    </location>
</feature>
<keyword evidence="10" id="KW-1185">Reference proteome</keyword>
<feature type="transmembrane region" description="Helical" evidence="7">
    <location>
        <begin position="267"/>
        <end position="289"/>
    </location>
</feature>
<feature type="transmembrane region" description="Helical" evidence="7">
    <location>
        <begin position="301"/>
        <end position="321"/>
    </location>
</feature>
<sequence length="532" mass="55659">MIDINESVMQFLLAFIVVGPLLGAAAALLPAPPGLKGKSPEQAVLRHGVTVTGAVLAAAIVLALGFDHDQPSKMQASTDISWIPALDVRIHLGIDGISLPLLVLTALLTFLCALYSYFKQQHQQLPPRAEGPTPKAFVALLLVLETGTLATFAVLDLLLFFLAFETVLIPMYFLIARWGGEGRSQAAWRFILYTLLGSVVMLLGLLLIGIKAGTFDMMALATDNGGSLTTSVQVIAVLSIGIGLAVKTPMWPLHSWLPDAHTAAPTVGSVLLAGVLLKMGTYGFVRILLPIAPDGFRTFAPYLAALAVVGIIYGSLACLALAKQGAKGDLKRLIAYSSVGHMGFVLLGIATMTPTGVNGALFANIAHGLITGLLFFLVGALKDRTGSTDLDTLAEETGAALYGKAPRLGGLLAFGAVASLGLPGLAGFWGEMLALFGAFRPAAGLSRPAFLTFMAIAAFGTLLTAAYLLVVVRRVCMGALPQDAPKLPDVRSYEFAAWTPLVALTVVAGLWPKALLGLSDPAVQQLLAGGNR</sequence>
<dbReference type="PRINTS" id="PR01437">
    <property type="entry name" value="NUOXDRDTASE4"/>
</dbReference>
<keyword evidence="5 7" id="KW-0472">Membrane</keyword>
<evidence type="ECO:0000313" key="9">
    <source>
        <dbReference type="EMBL" id="GAA4301609.1"/>
    </source>
</evidence>
<feature type="transmembrane region" description="Helical" evidence="7">
    <location>
        <begin position="43"/>
        <end position="66"/>
    </location>
</feature>
<proteinExistence type="inferred from homology"/>
<evidence type="ECO:0000256" key="2">
    <source>
        <dbReference type="ARBA" id="ARBA00009025"/>
    </source>
</evidence>
<dbReference type="EMBL" id="BAABET010000002">
    <property type="protein sequence ID" value="GAA4301609.1"/>
    <property type="molecule type" value="Genomic_DNA"/>
</dbReference>
<keyword evidence="3 6" id="KW-0812">Transmembrane</keyword>
<evidence type="ECO:0000256" key="3">
    <source>
        <dbReference type="ARBA" id="ARBA00022692"/>
    </source>
</evidence>
<comment type="caution">
    <text evidence="9">The sequence shown here is derived from an EMBL/GenBank/DDBJ whole genome shotgun (WGS) entry which is preliminary data.</text>
</comment>
<accession>A0ABP8FEA3</accession>
<evidence type="ECO:0000256" key="6">
    <source>
        <dbReference type="RuleBase" id="RU000320"/>
    </source>
</evidence>
<feature type="domain" description="NADH:quinone oxidoreductase/Mrp antiporter transmembrane" evidence="8">
    <location>
        <begin position="156"/>
        <end position="440"/>
    </location>
</feature>
<feature type="transmembrane region" description="Helical" evidence="7">
    <location>
        <begin position="408"/>
        <end position="429"/>
    </location>
</feature>
<evidence type="ECO:0000313" key="10">
    <source>
        <dbReference type="Proteomes" id="UP001501115"/>
    </source>
</evidence>
<evidence type="ECO:0000256" key="5">
    <source>
        <dbReference type="ARBA" id="ARBA00023136"/>
    </source>
</evidence>
<dbReference type="InterPro" id="IPR001750">
    <property type="entry name" value="ND/Mrp_TM"/>
</dbReference>
<comment type="subcellular location">
    <subcellularLocation>
        <location evidence="1">Endomembrane system</location>
        <topology evidence="1">Multi-pass membrane protein</topology>
    </subcellularLocation>
    <subcellularLocation>
        <location evidence="6">Membrane</location>
        <topology evidence="6">Multi-pass membrane protein</topology>
    </subcellularLocation>
</comment>
<keyword evidence="4 7" id="KW-1133">Transmembrane helix</keyword>